<protein>
    <submittedName>
        <fullName evidence="1">Uncharacterized protein</fullName>
    </submittedName>
</protein>
<evidence type="ECO:0000313" key="2">
    <source>
        <dbReference type="Proteomes" id="UP000283634"/>
    </source>
</evidence>
<reference evidence="1 2" key="1">
    <citation type="journal article" date="2018" name="BMC Genomics">
        <title>Genomic comparison of Trypanosoma conorhini and Trypanosoma rangeli to Trypanosoma cruzi strains of high and low virulence.</title>
        <authorList>
            <person name="Bradwell K.R."/>
            <person name="Koparde V.N."/>
            <person name="Matveyev A.V."/>
            <person name="Serrano M.G."/>
            <person name="Alves J.M."/>
            <person name="Parikh H."/>
            <person name="Huang B."/>
            <person name="Lee V."/>
            <person name="Espinosa-Alvarez O."/>
            <person name="Ortiz P.A."/>
            <person name="Costa-Martins A.G."/>
            <person name="Teixeira M.M."/>
            <person name="Buck G.A."/>
        </authorList>
    </citation>
    <scope>NUCLEOTIDE SEQUENCE [LARGE SCALE GENOMIC DNA]</scope>
    <source>
        <strain evidence="1 2">AM80</strain>
    </source>
</reference>
<dbReference type="OrthoDB" id="244394at2759"/>
<organism evidence="1 2">
    <name type="scientific">Trypanosoma rangeli</name>
    <dbReference type="NCBI Taxonomy" id="5698"/>
    <lineage>
        <taxon>Eukaryota</taxon>
        <taxon>Discoba</taxon>
        <taxon>Euglenozoa</taxon>
        <taxon>Kinetoplastea</taxon>
        <taxon>Metakinetoplastina</taxon>
        <taxon>Trypanosomatida</taxon>
        <taxon>Trypanosomatidae</taxon>
        <taxon>Trypanosoma</taxon>
        <taxon>Herpetosoma</taxon>
    </lineage>
</organism>
<dbReference type="AlphaFoldDB" id="A0A422MSY0"/>
<sequence>MSSFLVALSKMCEQRGSPVVVAGLCSGVNSDPREIGPVVRAAKTFLNVLNTPHSVSAGVPQLTSAADAGGLPRLELRLLEVLVRVESDVHGNVRYACHHIRRIQRLQETIRAHTLCAVERRRWMKRTRRLTTVTYPHLSGAPYEDEEAFKRVLRSLYGGEQVFGPTNKLRYDLTVALPFSLNNSPHQFRRIIEKKLQLKATRHVRHLTPSPK</sequence>
<keyword evidence="2" id="KW-1185">Reference proteome</keyword>
<name>A0A422MSY0_TRYRA</name>
<comment type="caution">
    <text evidence="1">The sequence shown here is derived from an EMBL/GenBank/DDBJ whole genome shotgun (WGS) entry which is preliminary data.</text>
</comment>
<dbReference type="RefSeq" id="XP_029233624.1">
    <property type="nucleotide sequence ID" value="XM_029386551.1"/>
</dbReference>
<dbReference type="EMBL" id="MKGL01000708">
    <property type="protein sequence ID" value="RNE96314.1"/>
    <property type="molecule type" value="Genomic_DNA"/>
</dbReference>
<dbReference type="OMA" id="DCSHEEE"/>
<dbReference type="Proteomes" id="UP000283634">
    <property type="component" value="Unassembled WGS sequence"/>
</dbReference>
<gene>
    <name evidence="1" type="ORF">TraAM80_09895</name>
</gene>
<dbReference type="GeneID" id="40333828"/>
<accession>A0A422MSY0</accession>
<proteinExistence type="predicted"/>
<evidence type="ECO:0000313" key="1">
    <source>
        <dbReference type="EMBL" id="RNE96314.1"/>
    </source>
</evidence>